<dbReference type="EMBL" id="HBUF01345469">
    <property type="protein sequence ID" value="CAG6708903.1"/>
    <property type="molecule type" value="Transcribed_RNA"/>
</dbReference>
<dbReference type="EMBL" id="HBUF01683485">
    <property type="protein sequence ID" value="CAG6792839.1"/>
    <property type="molecule type" value="Transcribed_RNA"/>
</dbReference>
<dbReference type="EMBL" id="HBUF01055022">
    <property type="protein sequence ID" value="CAG6623467.1"/>
    <property type="molecule type" value="Transcribed_RNA"/>
</dbReference>
<accession>A0A8D8S745</accession>
<dbReference type="EMBL" id="HBUF01202945">
    <property type="protein sequence ID" value="CAG6662557.1"/>
    <property type="molecule type" value="Transcribed_RNA"/>
</dbReference>
<name>A0A8D8S745_9HEMI</name>
<dbReference type="EMBL" id="HBUF01683483">
    <property type="protein sequence ID" value="CAG6792831.1"/>
    <property type="molecule type" value="Transcribed_RNA"/>
</dbReference>
<dbReference type="EMBL" id="HBUF01345474">
    <property type="protein sequence ID" value="CAG6708920.1"/>
    <property type="molecule type" value="Transcribed_RNA"/>
</dbReference>
<dbReference type="EMBL" id="HBUF01683484">
    <property type="protein sequence ID" value="CAG6792835.1"/>
    <property type="molecule type" value="Transcribed_RNA"/>
</dbReference>
<dbReference type="EMBL" id="HBUF01683481">
    <property type="protein sequence ID" value="CAG6792823.1"/>
    <property type="molecule type" value="Transcribed_RNA"/>
</dbReference>
<dbReference type="EMBL" id="HBUF01055020">
    <property type="protein sequence ID" value="CAG6623463.1"/>
    <property type="molecule type" value="Transcribed_RNA"/>
</dbReference>
<dbReference type="EMBL" id="HBUF01202944">
    <property type="protein sequence ID" value="CAG6662555.1"/>
    <property type="molecule type" value="Transcribed_RNA"/>
</dbReference>
<dbReference type="EMBL" id="HBUF01345472">
    <property type="protein sequence ID" value="CAG6708913.1"/>
    <property type="molecule type" value="Transcribed_RNA"/>
</dbReference>
<organism evidence="1">
    <name type="scientific">Cacopsylla melanoneura</name>
    <dbReference type="NCBI Taxonomy" id="428564"/>
    <lineage>
        <taxon>Eukaryota</taxon>
        <taxon>Metazoa</taxon>
        <taxon>Ecdysozoa</taxon>
        <taxon>Arthropoda</taxon>
        <taxon>Hexapoda</taxon>
        <taxon>Insecta</taxon>
        <taxon>Pterygota</taxon>
        <taxon>Neoptera</taxon>
        <taxon>Paraneoptera</taxon>
        <taxon>Hemiptera</taxon>
        <taxon>Sternorrhyncha</taxon>
        <taxon>Psylloidea</taxon>
        <taxon>Psyllidae</taxon>
        <taxon>Psyllinae</taxon>
        <taxon>Cacopsylla</taxon>
    </lineage>
</organism>
<dbReference type="EMBL" id="HBUF01683482">
    <property type="protein sequence ID" value="CAG6792827.1"/>
    <property type="molecule type" value="Transcribed_RNA"/>
</dbReference>
<protein>
    <submittedName>
        <fullName evidence="1">Uncharacterized protein</fullName>
    </submittedName>
</protein>
<dbReference type="EMBL" id="HBUF01202947">
    <property type="protein sequence ID" value="CAG6662561.1"/>
    <property type="molecule type" value="Transcribed_RNA"/>
</dbReference>
<dbReference type="AlphaFoldDB" id="A0A8D8S745"/>
<dbReference type="EMBL" id="HBUF01345473">
    <property type="protein sequence ID" value="CAG6708916.1"/>
    <property type="molecule type" value="Transcribed_RNA"/>
</dbReference>
<proteinExistence type="predicted"/>
<dbReference type="EMBL" id="HBUF01055019">
    <property type="protein sequence ID" value="CAG6623461.1"/>
    <property type="molecule type" value="Transcribed_RNA"/>
</dbReference>
<reference evidence="1" key="1">
    <citation type="submission" date="2021-05" db="EMBL/GenBank/DDBJ databases">
        <authorList>
            <person name="Alioto T."/>
            <person name="Alioto T."/>
            <person name="Gomez Garrido J."/>
        </authorList>
    </citation>
    <scope>NUCLEOTIDE SEQUENCE</scope>
</reference>
<dbReference type="EMBL" id="HBUF01345471">
    <property type="protein sequence ID" value="CAG6708910.1"/>
    <property type="molecule type" value="Transcribed_RNA"/>
</dbReference>
<sequence length="121" mass="13712">MTTLLSSEAATATSNHLGPHWILDGTAEGALYWRRKSAAEQSIILENIRRVKFKHDVQVVEFFKQEYEDQQDYNDEDNTTASSEFIECSFPCDVDSDSTSVLLSSLCVAVMFLVLTYQCLF</sequence>
<dbReference type="EMBL" id="HBUF01202946">
    <property type="protein sequence ID" value="CAG6662559.1"/>
    <property type="molecule type" value="Transcribed_RNA"/>
</dbReference>
<dbReference type="EMBL" id="HBUF01055018">
    <property type="protein sequence ID" value="CAG6623459.1"/>
    <property type="molecule type" value="Transcribed_RNA"/>
</dbReference>
<dbReference type="EMBL" id="HBUF01055021">
    <property type="protein sequence ID" value="CAG6623465.1"/>
    <property type="molecule type" value="Transcribed_RNA"/>
</dbReference>
<dbReference type="EMBL" id="HBUF01345470">
    <property type="protein sequence ID" value="CAG6708907.1"/>
    <property type="molecule type" value="Transcribed_RNA"/>
</dbReference>
<evidence type="ECO:0000313" key="1">
    <source>
        <dbReference type="EMBL" id="CAG6662557.1"/>
    </source>
</evidence>
<dbReference type="EMBL" id="HBUF01055023">
    <property type="protein sequence ID" value="CAG6623469.1"/>
    <property type="molecule type" value="Transcribed_RNA"/>
</dbReference>